<evidence type="ECO:0000259" key="1">
    <source>
        <dbReference type="PROSITE" id="PS51352"/>
    </source>
</evidence>
<name>A0A0F4PKU7_9GAMM</name>
<keyword evidence="4" id="KW-1185">Reference proteome</keyword>
<reference evidence="5" key="3">
    <citation type="submission" date="2019-06" db="EMBL/GenBank/DDBJ databases">
        <title>Co-occurence of chitin degradation, pigmentation and bioactivity in marine Pseudoalteromonas.</title>
        <authorList>
            <person name="Sonnenschein E.C."/>
            <person name="Bech P.K."/>
        </authorList>
    </citation>
    <scope>NUCLEOTIDE SEQUENCE [LARGE SCALE GENOMIC DNA]</scope>
    <source>
        <strain evidence="5">S2897</strain>
    </source>
</reference>
<gene>
    <name evidence="3" type="ORF">CWC05_09800</name>
    <name evidence="2" type="ORF">TW72_10980</name>
</gene>
<evidence type="ECO:0000313" key="2">
    <source>
        <dbReference type="EMBL" id="KJY98284.1"/>
    </source>
</evidence>
<dbReference type="GO" id="GO:0005737">
    <property type="term" value="C:cytoplasm"/>
    <property type="evidence" value="ECO:0007669"/>
    <property type="project" value="TreeGrafter"/>
</dbReference>
<dbReference type="GeneID" id="58229015"/>
<organism evidence="2 4">
    <name type="scientific">Pseudoalteromonas ruthenica</name>
    <dbReference type="NCBI Taxonomy" id="151081"/>
    <lineage>
        <taxon>Bacteria</taxon>
        <taxon>Pseudomonadati</taxon>
        <taxon>Pseudomonadota</taxon>
        <taxon>Gammaproteobacteria</taxon>
        <taxon>Alteromonadales</taxon>
        <taxon>Pseudoalteromonadaceae</taxon>
        <taxon>Pseudoalteromonas</taxon>
    </lineage>
</organism>
<dbReference type="eggNOG" id="COG3118">
    <property type="taxonomic scope" value="Bacteria"/>
</dbReference>
<dbReference type="InterPro" id="IPR013766">
    <property type="entry name" value="Thioredoxin_domain"/>
</dbReference>
<dbReference type="Pfam" id="PF00085">
    <property type="entry name" value="Thioredoxin"/>
    <property type="match status" value="1"/>
</dbReference>
<reference evidence="3 5" key="2">
    <citation type="submission" date="2017-12" db="EMBL/GenBank/DDBJ databases">
        <authorList>
            <person name="Paulsen S."/>
            <person name="Gram L.K."/>
        </authorList>
    </citation>
    <scope>NUCLEOTIDE SEQUENCE [LARGE SCALE GENOMIC DNA]</scope>
    <source>
        <strain evidence="3 5">S2897</strain>
    </source>
</reference>
<dbReference type="InterPro" id="IPR036249">
    <property type="entry name" value="Thioredoxin-like_sf"/>
</dbReference>
<comment type="caution">
    <text evidence="2">The sequence shown here is derived from an EMBL/GenBank/DDBJ whole genome shotgun (WGS) entry which is preliminary data.</text>
</comment>
<sequence>MTNQIQLTAENIQQVLGDTSQEKLVALSFYSAQSPECQEQASILQGIAQQYQQHLVVATLDCDTQQALAGQLAQQIGLQALPTLVLLKEGAPVDMLPGPQSEVQIKEALQKHLPQPQDMLLQQAKDALMVQNHNEAFKLAKQAYDIDSNNSRIKLVLADICIQIHKLDDAKALLETIGLVEQDAYYNNIKAKLELAEQAQDSPEIQALQQTVDNEPENLEAKVNLAVALNEAGKKEDALATLFKVLNKDLNFGDAKKSYLDIIASLPEGDALAAQYRRKLYSILY</sequence>
<reference evidence="3" key="4">
    <citation type="submission" date="2019-09" db="EMBL/GenBank/DDBJ databases">
        <title>Co-occurence of chitin degradation, pigmentation and bioactivity in marine Pseudoalteromonas.</title>
        <authorList>
            <person name="Sonnenschein E.C."/>
            <person name="Bech P.K."/>
        </authorList>
    </citation>
    <scope>NUCLEOTIDE SEQUENCE</scope>
    <source>
        <strain evidence="3">S2897</strain>
    </source>
</reference>
<dbReference type="Pfam" id="PF14559">
    <property type="entry name" value="TPR_19"/>
    <property type="match status" value="1"/>
</dbReference>
<dbReference type="Pfam" id="PF14561">
    <property type="entry name" value="TPR_20"/>
    <property type="match status" value="1"/>
</dbReference>
<dbReference type="PANTHER" id="PTHR45663:SF11">
    <property type="entry name" value="GEO12009P1"/>
    <property type="match status" value="1"/>
</dbReference>
<dbReference type="PATRIC" id="fig|151081.8.peg.3596"/>
<dbReference type="SUPFAM" id="SSF52833">
    <property type="entry name" value="Thioredoxin-like"/>
    <property type="match status" value="1"/>
</dbReference>
<dbReference type="EMBL" id="PNCG01000009">
    <property type="protein sequence ID" value="TMP87367.1"/>
    <property type="molecule type" value="Genomic_DNA"/>
</dbReference>
<dbReference type="PANTHER" id="PTHR45663">
    <property type="entry name" value="GEO12009P1"/>
    <property type="match status" value="1"/>
</dbReference>
<dbReference type="Proteomes" id="UP000033664">
    <property type="component" value="Unassembled WGS sequence"/>
</dbReference>
<dbReference type="STRING" id="151081.TW72_10980"/>
<accession>A0A0F4PKU7</accession>
<protein>
    <submittedName>
        <fullName evidence="3">Co-chaperone YbbN</fullName>
    </submittedName>
    <submittedName>
        <fullName evidence="2">Thioredoxin</fullName>
    </submittedName>
</protein>
<dbReference type="Gene3D" id="3.40.30.10">
    <property type="entry name" value="Glutaredoxin"/>
    <property type="match status" value="1"/>
</dbReference>
<dbReference type="SUPFAM" id="SSF48452">
    <property type="entry name" value="TPR-like"/>
    <property type="match status" value="1"/>
</dbReference>
<proteinExistence type="predicted"/>
<dbReference type="RefSeq" id="WP_045980532.1">
    <property type="nucleotide sequence ID" value="NZ_JXXY01000020.1"/>
</dbReference>
<dbReference type="Gene3D" id="1.25.40.10">
    <property type="entry name" value="Tetratricopeptide repeat domain"/>
    <property type="match status" value="2"/>
</dbReference>
<dbReference type="AlphaFoldDB" id="A0A0F4PKU7"/>
<dbReference type="GO" id="GO:0006950">
    <property type="term" value="P:response to stress"/>
    <property type="evidence" value="ECO:0007669"/>
    <property type="project" value="UniProtKB-ARBA"/>
</dbReference>
<dbReference type="Proteomes" id="UP000305874">
    <property type="component" value="Unassembled WGS sequence"/>
</dbReference>
<dbReference type="GO" id="GO:0015035">
    <property type="term" value="F:protein-disulfide reductase activity"/>
    <property type="evidence" value="ECO:0007669"/>
    <property type="project" value="TreeGrafter"/>
</dbReference>
<dbReference type="EMBL" id="JXXZ01000010">
    <property type="protein sequence ID" value="KJY98284.1"/>
    <property type="molecule type" value="Genomic_DNA"/>
</dbReference>
<evidence type="ECO:0000313" key="3">
    <source>
        <dbReference type="EMBL" id="TMP87367.1"/>
    </source>
</evidence>
<evidence type="ECO:0000313" key="5">
    <source>
        <dbReference type="Proteomes" id="UP000305874"/>
    </source>
</evidence>
<dbReference type="OrthoDB" id="9790390at2"/>
<dbReference type="PROSITE" id="PS51352">
    <property type="entry name" value="THIOREDOXIN_2"/>
    <property type="match status" value="1"/>
</dbReference>
<dbReference type="InterPro" id="IPR011990">
    <property type="entry name" value="TPR-like_helical_dom_sf"/>
</dbReference>
<feature type="domain" description="Thioredoxin" evidence="1">
    <location>
        <begin position="1"/>
        <end position="114"/>
    </location>
</feature>
<reference evidence="2 4" key="1">
    <citation type="journal article" date="2015" name="BMC Genomics">
        <title>Genome mining reveals unlocked bioactive potential of marine Gram-negative bacteria.</title>
        <authorList>
            <person name="Machado H."/>
            <person name="Sonnenschein E.C."/>
            <person name="Melchiorsen J."/>
            <person name="Gram L."/>
        </authorList>
    </citation>
    <scope>NUCLEOTIDE SEQUENCE [LARGE SCALE GENOMIC DNA]</scope>
    <source>
        <strain evidence="2 4">S3137</strain>
    </source>
</reference>
<evidence type="ECO:0000313" key="4">
    <source>
        <dbReference type="Proteomes" id="UP000033664"/>
    </source>
</evidence>